<dbReference type="InterPro" id="IPR029057">
    <property type="entry name" value="PRTase-like"/>
</dbReference>
<dbReference type="Gene3D" id="3.40.50.2020">
    <property type="match status" value="1"/>
</dbReference>
<reference evidence="3 4" key="1">
    <citation type="submission" date="2024-09" db="EMBL/GenBank/DDBJ databases">
        <authorList>
            <person name="Sun Q."/>
            <person name="Mori K."/>
        </authorList>
    </citation>
    <scope>NUCLEOTIDE SEQUENCE [LARGE SCALE GENOMIC DNA]</scope>
    <source>
        <strain evidence="3 4">CECT 7955</strain>
    </source>
</reference>
<feature type="domain" description="Phosphoribosyltransferase" evidence="2">
    <location>
        <begin position="137"/>
        <end position="220"/>
    </location>
</feature>
<evidence type="ECO:0000259" key="2">
    <source>
        <dbReference type="Pfam" id="PF00156"/>
    </source>
</evidence>
<dbReference type="CDD" id="cd06223">
    <property type="entry name" value="PRTases_typeI"/>
    <property type="match status" value="1"/>
</dbReference>
<proteinExistence type="inferred from homology"/>
<dbReference type="PANTHER" id="PTHR47505:SF1">
    <property type="entry name" value="DNA UTILIZATION PROTEIN YHGH"/>
    <property type="match status" value="1"/>
</dbReference>
<dbReference type="RefSeq" id="WP_236457784.1">
    <property type="nucleotide sequence ID" value="NZ_CBCSGE010000005.1"/>
</dbReference>
<comment type="similarity">
    <text evidence="1">Belongs to the ComF/GntX family.</text>
</comment>
<comment type="caution">
    <text evidence="3">The sequence shown here is derived from an EMBL/GenBank/DDBJ whole genome shotgun (WGS) entry which is preliminary data.</text>
</comment>
<dbReference type="Proteomes" id="UP001589607">
    <property type="component" value="Unassembled WGS sequence"/>
</dbReference>
<sequence>MLKNLFKLLFPTLCDGCNSLLIKNEKILCTSCVHNLPFTNHHLTDNNETKNKFYGLIDIEFACSMLVFSHDGIVQKMIHQLKYKNRQEIGNYLGKLYIPEIKNKIITNKIDYIIPVPLHPEKMKKRGYNQVTTFCETLSKELEIPYNSEILFRNKNTSTQTKKNKEERQAINLKSFEAKTDIEFQNKHFLLVDDVITTGSTIESCAKALLKIPNTKVSIIAIAYT</sequence>
<dbReference type="EMBL" id="JBHMEY010000042">
    <property type="protein sequence ID" value="MFB9097301.1"/>
    <property type="molecule type" value="Genomic_DNA"/>
</dbReference>
<evidence type="ECO:0000313" key="3">
    <source>
        <dbReference type="EMBL" id="MFB9097301.1"/>
    </source>
</evidence>
<evidence type="ECO:0000313" key="4">
    <source>
        <dbReference type="Proteomes" id="UP001589607"/>
    </source>
</evidence>
<accession>A0ABV5GPM3</accession>
<name>A0ABV5GPM3_9FLAO</name>
<dbReference type="SUPFAM" id="SSF53271">
    <property type="entry name" value="PRTase-like"/>
    <property type="match status" value="1"/>
</dbReference>
<protein>
    <submittedName>
        <fullName evidence="3">ComF family protein</fullName>
    </submittedName>
</protein>
<dbReference type="Pfam" id="PF00156">
    <property type="entry name" value="Pribosyltran"/>
    <property type="match status" value="1"/>
</dbReference>
<dbReference type="InterPro" id="IPR000836">
    <property type="entry name" value="PRTase_dom"/>
</dbReference>
<evidence type="ECO:0000256" key="1">
    <source>
        <dbReference type="ARBA" id="ARBA00008007"/>
    </source>
</evidence>
<dbReference type="InterPro" id="IPR051910">
    <property type="entry name" value="ComF/GntX_DNA_util-trans"/>
</dbReference>
<organism evidence="3 4">
    <name type="scientific">Flavobacterium jumunjinense</name>
    <dbReference type="NCBI Taxonomy" id="998845"/>
    <lineage>
        <taxon>Bacteria</taxon>
        <taxon>Pseudomonadati</taxon>
        <taxon>Bacteroidota</taxon>
        <taxon>Flavobacteriia</taxon>
        <taxon>Flavobacteriales</taxon>
        <taxon>Flavobacteriaceae</taxon>
        <taxon>Flavobacterium</taxon>
    </lineage>
</organism>
<dbReference type="PANTHER" id="PTHR47505">
    <property type="entry name" value="DNA UTILIZATION PROTEIN YHGH"/>
    <property type="match status" value="1"/>
</dbReference>
<gene>
    <name evidence="3" type="ORF">ACFFVF_12295</name>
</gene>
<keyword evidence="4" id="KW-1185">Reference proteome</keyword>